<dbReference type="InterPro" id="IPR005828">
    <property type="entry name" value="MFS_sugar_transport-like"/>
</dbReference>
<keyword evidence="2 5" id="KW-0812">Transmembrane</keyword>
<evidence type="ECO:0008006" key="8">
    <source>
        <dbReference type="Google" id="ProtNLM"/>
    </source>
</evidence>
<feature type="transmembrane region" description="Helical" evidence="5">
    <location>
        <begin position="237"/>
        <end position="256"/>
    </location>
</feature>
<dbReference type="GO" id="GO:0022857">
    <property type="term" value="F:transmembrane transporter activity"/>
    <property type="evidence" value="ECO:0007669"/>
    <property type="project" value="InterPro"/>
</dbReference>
<dbReference type="InterPro" id="IPR036259">
    <property type="entry name" value="MFS_trans_sf"/>
</dbReference>
<dbReference type="Proteomes" id="UP000597762">
    <property type="component" value="Unassembled WGS sequence"/>
</dbReference>
<evidence type="ECO:0000256" key="5">
    <source>
        <dbReference type="SAM" id="Phobius"/>
    </source>
</evidence>
<feature type="transmembrane region" description="Helical" evidence="5">
    <location>
        <begin position="200"/>
        <end position="225"/>
    </location>
</feature>
<feature type="transmembrane region" description="Helical" evidence="5">
    <location>
        <begin position="24"/>
        <end position="49"/>
    </location>
</feature>
<feature type="transmembrane region" description="Helical" evidence="5">
    <location>
        <begin position="167"/>
        <end position="188"/>
    </location>
</feature>
<dbReference type="PANTHER" id="PTHR24064">
    <property type="entry name" value="SOLUTE CARRIER FAMILY 22 MEMBER"/>
    <property type="match status" value="1"/>
</dbReference>
<accession>A0A812AMT5</accession>
<gene>
    <name evidence="6" type="ORF">SPHA_985</name>
</gene>
<evidence type="ECO:0000313" key="6">
    <source>
        <dbReference type="EMBL" id="CAE1142051.1"/>
    </source>
</evidence>
<evidence type="ECO:0000313" key="7">
    <source>
        <dbReference type="Proteomes" id="UP000597762"/>
    </source>
</evidence>
<sequence length="329" mass="36799">MTIVACILLQGISAFVCTQVTNVYLFLFIRVLMAIGGAGSFGTLLVFVTEITSMKYRSRPTMATQLAFSCALLFISLIAYFIRDWKMLIIIISGPSIPLALLTMWLAPESPRWLMSVKREKQAGKILNKMAEINKTNFRYEPEYEIELSNSNDRNVKIWKIFTVRDLLKRTLIMMFAWVTVIFVYYGLTLNLGVLADQYWIITALTTFSRMCIAGAISVICLYTCELYPTCIRNSSVGILAGFARFGGVLSPYIMNLSTLAPGRVGKSLPLMLMGITCFVSGILLIFLPETTNKPMQDTLDEVTNNKHTNNSACKEGEMDETVELNAVA</sequence>
<evidence type="ECO:0000256" key="1">
    <source>
        <dbReference type="ARBA" id="ARBA00004141"/>
    </source>
</evidence>
<dbReference type="Gene3D" id="1.20.1250.20">
    <property type="entry name" value="MFS general substrate transporter like domains"/>
    <property type="match status" value="2"/>
</dbReference>
<evidence type="ECO:0000256" key="2">
    <source>
        <dbReference type="ARBA" id="ARBA00022692"/>
    </source>
</evidence>
<dbReference type="Pfam" id="PF00083">
    <property type="entry name" value="Sugar_tr"/>
    <property type="match status" value="1"/>
</dbReference>
<proteinExistence type="predicted"/>
<name>A0A812AMT5_ACAPH</name>
<evidence type="ECO:0000256" key="3">
    <source>
        <dbReference type="ARBA" id="ARBA00022989"/>
    </source>
</evidence>
<dbReference type="SUPFAM" id="SSF103473">
    <property type="entry name" value="MFS general substrate transporter"/>
    <property type="match status" value="1"/>
</dbReference>
<protein>
    <recommendedName>
        <fullName evidence="8">Major facilitator superfamily (MFS) profile domain-containing protein</fullName>
    </recommendedName>
</protein>
<feature type="transmembrane region" description="Helical" evidence="5">
    <location>
        <begin position="88"/>
        <end position="107"/>
    </location>
</feature>
<keyword evidence="7" id="KW-1185">Reference proteome</keyword>
<dbReference type="AlphaFoldDB" id="A0A812AMT5"/>
<dbReference type="OrthoDB" id="10021984at2759"/>
<dbReference type="EMBL" id="CAHIKZ030000027">
    <property type="protein sequence ID" value="CAE1142051.1"/>
    <property type="molecule type" value="Genomic_DNA"/>
</dbReference>
<feature type="transmembrane region" description="Helical" evidence="5">
    <location>
        <begin position="61"/>
        <end position="82"/>
    </location>
</feature>
<comment type="subcellular location">
    <subcellularLocation>
        <location evidence="1">Membrane</location>
        <topology evidence="1">Multi-pass membrane protein</topology>
    </subcellularLocation>
</comment>
<dbReference type="GO" id="GO:0016020">
    <property type="term" value="C:membrane"/>
    <property type="evidence" value="ECO:0007669"/>
    <property type="project" value="UniProtKB-SubCell"/>
</dbReference>
<evidence type="ECO:0000256" key="4">
    <source>
        <dbReference type="ARBA" id="ARBA00023136"/>
    </source>
</evidence>
<keyword evidence="4 5" id="KW-0472">Membrane</keyword>
<organism evidence="6 7">
    <name type="scientific">Acanthosepion pharaonis</name>
    <name type="common">Pharaoh cuttlefish</name>
    <name type="synonym">Sepia pharaonis</name>
    <dbReference type="NCBI Taxonomy" id="158019"/>
    <lineage>
        <taxon>Eukaryota</taxon>
        <taxon>Metazoa</taxon>
        <taxon>Spiralia</taxon>
        <taxon>Lophotrochozoa</taxon>
        <taxon>Mollusca</taxon>
        <taxon>Cephalopoda</taxon>
        <taxon>Coleoidea</taxon>
        <taxon>Decapodiformes</taxon>
        <taxon>Sepiida</taxon>
        <taxon>Sepiina</taxon>
        <taxon>Sepiidae</taxon>
        <taxon>Acanthosepion</taxon>
    </lineage>
</organism>
<feature type="transmembrane region" description="Helical" evidence="5">
    <location>
        <begin position="268"/>
        <end position="288"/>
    </location>
</feature>
<comment type="caution">
    <text evidence="6">The sequence shown here is derived from an EMBL/GenBank/DDBJ whole genome shotgun (WGS) entry which is preliminary data.</text>
</comment>
<keyword evidence="3 5" id="KW-1133">Transmembrane helix</keyword>
<reference evidence="6" key="1">
    <citation type="submission" date="2021-01" db="EMBL/GenBank/DDBJ databases">
        <authorList>
            <person name="Li R."/>
            <person name="Bekaert M."/>
        </authorList>
    </citation>
    <scope>NUCLEOTIDE SEQUENCE</scope>
    <source>
        <strain evidence="6">Farmed</strain>
    </source>
</reference>